<name>A0A1H0BY87_9ACTO</name>
<dbReference type="PANTHER" id="PTHR42711">
    <property type="entry name" value="ABC TRANSPORTER ATP-BINDING PROTEIN"/>
    <property type="match status" value="1"/>
</dbReference>
<dbReference type="InterPro" id="IPR050763">
    <property type="entry name" value="ABC_transporter_ATP-binding"/>
</dbReference>
<dbReference type="EMBL" id="FNIM01000005">
    <property type="protein sequence ID" value="SDN50583.1"/>
    <property type="molecule type" value="Genomic_DNA"/>
</dbReference>
<protein>
    <submittedName>
        <fullName evidence="7">Fluoroquinolone transport system ATP-binding protein</fullName>
    </submittedName>
</protein>
<evidence type="ECO:0000256" key="4">
    <source>
        <dbReference type="ARBA" id="ARBA00022840"/>
    </source>
</evidence>
<dbReference type="GO" id="GO:0005886">
    <property type="term" value="C:plasma membrane"/>
    <property type="evidence" value="ECO:0007669"/>
    <property type="project" value="UniProtKB-SubCell"/>
</dbReference>
<evidence type="ECO:0000313" key="8">
    <source>
        <dbReference type="Proteomes" id="UP000198541"/>
    </source>
</evidence>
<dbReference type="Proteomes" id="UP000198541">
    <property type="component" value="Unassembled WGS sequence"/>
</dbReference>
<dbReference type="CDD" id="cd03230">
    <property type="entry name" value="ABC_DR_subfamily_A"/>
    <property type="match status" value="1"/>
</dbReference>
<evidence type="ECO:0000256" key="5">
    <source>
        <dbReference type="ARBA" id="ARBA00023251"/>
    </source>
</evidence>
<dbReference type="STRING" id="332524.SAMN04487766_107130"/>
<keyword evidence="2" id="KW-0813">Transport</keyword>
<evidence type="ECO:0000256" key="1">
    <source>
        <dbReference type="ARBA" id="ARBA00004202"/>
    </source>
</evidence>
<dbReference type="Pfam" id="PF00005">
    <property type="entry name" value="ABC_tran"/>
    <property type="match status" value="1"/>
</dbReference>
<keyword evidence="4 7" id="KW-0067">ATP-binding</keyword>
<dbReference type="InterPro" id="IPR003439">
    <property type="entry name" value="ABC_transporter-like_ATP-bd"/>
</dbReference>
<evidence type="ECO:0000256" key="2">
    <source>
        <dbReference type="ARBA" id="ARBA00022448"/>
    </source>
</evidence>
<reference evidence="8" key="1">
    <citation type="submission" date="2016-10" db="EMBL/GenBank/DDBJ databases">
        <authorList>
            <person name="Varghese N."/>
            <person name="Submissions S."/>
        </authorList>
    </citation>
    <scope>NUCLEOTIDE SEQUENCE [LARGE SCALE GENOMIC DNA]</scope>
    <source>
        <strain evidence="8">DSM 27982</strain>
    </source>
</reference>
<dbReference type="GO" id="GO:0046677">
    <property type="term" value="P:response to antibiotic"/>
    <property type="evidence" value="ECO:0007669"/>
    <property type="project" value="UniProtKB-KW"/>
</dbReference>
<dbReference type="RefSeq" id="WP_092535014.1">
    <property type="nucleotide sequence ID" value="NZ_FNIM01000005.1"/>
</dbReference>
<keyword evidence="8" id="KW-1185">Reference proteome</keyword>
<dbReference type="PROSITE" id="PS50893">
    <property type="entry name" value="ABC_TRANSPORTER_2"/>
    <property type="match status" value="1"/>
</dbReference>
<keyword evidence="5" id="KW-0046">Antibiotic resistance</keyword>
<evidence type="ECO:0000256" key="3">
    <source>
        <dbReference type="ARBA" id="ARBA00022741"/>
    </source>
</evidence>
<dbReference type="InterPro" id="IPR027417">
    <property type="entry name" value="P-loop_NTPase"/>
</dbReference>
<dbReference type="SUPFAM" id="SSF52540">
    <property type="entry name" value="P-loop containing nucleoside triphosphate hydrolases"/>
    <property type="match status" value="1"/>
</dbReference>
<evidence type="ECO:0000313" key="7">
    <source>
        <dbReference type="EMBL" id="SDN50583.1"/>
    </source>
</evidence>
<dbReference type="Gene3D" id="3.40.50.300">
    <property type="entry name" value="P-loop containing nucleotide triphosphate hydrolases"/>
    <property type="match status" value="1"/>
</dbReference>
<accession>A0A1H0BY87</accession>
<feature type="domain" description="ABC transporter" evidence="6">
    <location>
        <begin position="5"/>
        <end position="233"/>
    </location>
</feature>
<gene>
    <name evidence="7" type="ORF">SAMN05216355_10576</name>
</gene>
<organism evidence="7 8">
    <name type="scientific">Actinomyces ruminicola</name>
    <dbReference type="NCBI Taxonomy" id="332524"/>
    <lineage>
        <taxon>Bacteria</taxon>
        <taxon>Bacillati</taxon>
        <taxon>Actinomycetota</taxon>
        <taxon>Actinomycetes</taxon>
        <taxon>Actinomycetales</taxon>
        <taxon>Actinomycetaceae</taxon>
        <taxon>Actinomyces</taxon>
    </lineage>
</organism>
<dbReference type="AlphaFoldDB" id="A0A1H0BY87"/>
<evidence type="ECO:0000259" key="6">
    <source>
        <dbReference type="PROSITE" id="PS50893"/>
    </source>
</evidence>
<dbReference type="SMART" id="SM00382">
    <property type="entry name" value="AAA"/>
    <property type="match status" value="1"/>
</dbReference>
<comment type="subcellular location">
    <subcellularLocation>
        <location evidence="1">Cell membrane</location>
        <topology evidence="1">Peripheral membrane protein</topology>
    </subcellularLocation>
</comment>
<proteinExistence type="predicted"/>
<dbReference type="PANTHER" id="PTHR42711:SF18">
    <property type="entry name" value="ABC TRANSPORTER, ATP-BINDING PROTEIN"/>
    <property type="match status" value="1"/>
</dbReference>
<keyword evidence="3" id="KW-0547">Nucleotide-binding</keyword>
<dbReference type="GO" id="GO:0005524">
    <property type="term" value="F:ATP binding"/>
    <property type="evidence" value="ECO:0007669"/>
    <property type="project" value="UniProtKB-KW"/>
</dbReference>
<dbReference type="GO" id="GO:0016887">
    <property type="term" value="F:ATP hydrolysis activity"/>
    <property type="evidence" value="ECO:0007669"/>
    <property type="project" value="InterPro"/>
</dbReference>
<dbReference type="InterPro" id="IPR003593">
    <property type="entry name" value="AAA+_ATPase"/>
</dbReference>
<sequence length="283" mass="30705">MVEAIATRSLGFAYRGAAAPTLHGIDLTVGVGEVIGLLGPSGAGKSTLQRVLTGQLRGATGDARVLGRELSSWGRELYERVGVGLEHPVAVGCLTLRENLAYFARMYPADTREPDELLELLGLAEDAGLRASVMSKGMGIRLNVARALLHRPELLFLDEPSSGLDPVAASRMVDLITRERERGCTVVVTTHDMVLAQEVCDRVGFVVDGTIVETGAPAELRRRHGRREVVLTWDGGRSVFPLDGLADDPGFHRDLRERRVHTLHSQEADLAQVFRAVTGRELS</sequence>